<dbReference type="EMBL" id="JAPEVI010000003">
    <property type="protein sequence ID" value="MCX2724254.1"/>
    <property type="molecule type" value="Genomic_DNA"/>
</dbReference>
<evidence type="ECO:0000256" key="5">
    <source>
        <dbReference type="SAM" id="Coils"/>
    </source>
</evidence>
<dbReference type="Pfam" id="PF16321">
    <property type="entry name" value="Ribosom_S30AE_C"/>
    <property type="match status" value="1"/>
</dbReference>
<dbReference type="Gene3D" id="3.30.505.50">
    <property type="entry name" value="Sigma 54 modulation/S30EA ribosomal protein, C-terminal domain"/>
    <property type="match status" value="1"/>
</dbReference>
<dbReference type="InterPro" id="IPR038416">
    <property type="entry name" value="Ribosom_S30AE_C_sf"/>
</dbReference>
<evidence type="ECO:0000256" key="1">
    <source>
        <dbReference type="ARBA" id="ARBA00022845"/>
    </source>
</evidence>
<comment type="similarity">
    <text evidence="4">Belongs to the HPF/YfiA ribosome-associated protein family. Long HPF subfamily.</text>
</comment>
<protein>
    <recommendedName>
        <fullName evidence="3 4">Ribosome hibernation promoting factor</fullName>
        <shortName evidence="4">HPF</shortName>
    </recommendedName>
</protein>
<accession>A0ABT3R4S0</accession>
<keyword evidence="4" id="KW-0963">Cytoplasm</keyword>
<dbReference type="HAMAP" id="MF_00839">
    <property type="entry name" value="HPF"/>
    <property type="match status" value="1"/>
</dbReference>
<evidence type="ECO:0000256" key="2">
    <source>
        <dbReference type="ARBA" id="ARBA00038695"/>
    </source>
</evidence>
<dbReference type="PANTHER" id="PTHR33231">
    <property type="entry name" value="30S RIBOSOMAL PROTEIN"/>
    <property type="match status" value="1"/>
</dbReference>
<evidence type="ECO:0000313" key="7">
    <source>
        <dbReference type="EMBL" id="MCX2724254.1"/>
    </source>
</evidence>
<sequence>MALRISGKNVDVGDALRLHVTDRIDDALSKYFTGGFNGHVTLSREGTGFKSECNLHLDTGIVLQGSAQDQDPRASFDLAAEKIEKRLRRYKRKLKDHYSHNGANSREAFEAASHYVLASPEEDEEVPVDFNPLVIAETSAKVKTMTVGMAVMELDLTEAPVVMFKNAANGGVNVVYRRSDGNIGWIDPALVATQAAE</sequence>
<dbReference type="InterPro" id="IPR036567">
    <property type="entry name" value="RHF-like"/>
</dbReference>
<comment type="function">
    <text evidence="4">Required for dimerization of active 70S ribosomes into 100S ribosomes in stationary phase; 100S ribosomes are translationally inactive and sometimes present during exponential growth.</text>
</comment>
<dbReference type="Pfam" id="PF02482">
    <property type="entry name" value="Ribosomal_S30AE"/>
    <property type="match status" value="1"/>
</dbReference>
<keyword evidence="1 4" id="KW-0810">Translation regulation</keyword>
<dbReference type="InterPro" id="IPR003489">
    <property type="entry name" value="RHF/RaiA"/>
</dbReference>
<dbReference type="InterPro" id="IPR050574">
    <property type="entry name" value="HPF/YfiA_ribosome-assoc"/>
</dbReference>
<comment type="subcellular location">
    <subcellularLocation>
        <location evidence="4">Cytoplasm</location>
    </subcellularLocation>
</comment>
<dbReference type="Proteomes" id="UP001300261">
    <property type="component" value="Unassembled WGS sequence"/>
</dbReference>
<name>A0ABT3R4S0_9HYPH</name>
<keyword evidence="8" id="KW-1185">Reference proteome</keyword>
<feature type="domain" description="Sigma 54 modulation/S30EA ribosomal protein C-terminal" evidence="6">
    <location>
        <begin position="131"/>
        <end position="184"/>
    </location>
</feature>
<comment type="subunit">
    <text evidence="2">Associates exclusively with 100S ribosomes, which are dimers of 70S ribosomes.</text>
</comment>
<evidence type="ECO:0000259" key="6">
    <source>
        <dbReference type="Pfam" id="PF16321"/>
    </source>
</evidence>
<comment type="caution">
    <text evidence="7">The sequence shown here is derived from an EMBL/GenBank/DDBJ whole genome shotgun (WGS) entry which is preliminary data.</text>
</comment>
<organism evidence="7 8">
    <name type="scientific">Roseibium salinum</name>
    <dbReference type="NCBI Taxonomy" id="1604349"/>
    <lineage>
        <taxon>Bacteria</taxon>
        <taxon>Pseudomonadati</taxon>
        <taxon>Pseudomonadota</taxon>
        <taxon>Alphaproteobacteria</taxon>
        <taxon>Hyphomicrobiales</taxon>
        <taxon>Stappiaceae</taxon>
        <taxon>Roseibium</taxon>
    </lineage>
</organism>
<proteinExistence type="inferred from homology"/>
<comment type="subunit">
    <text evidence="4">Interacts with 100S ribosomes.</text>
</comment>
<dbReference type="NCBIfam" id="TIGR00741">
    <property type="entry name" value="yfiA"/>
    <property type="match status" value="1"/>
</dbReference>
<dbReference type="InterPro" id="IPR032528">
    <property type="entry name" value="Ribosom_S30AE_C"/>
</dbReference>
<evidence type="ECO:0000313" key="8">
    <source>
        <dbReference type="Proteomes" id="UP001300261"/>
    </source>
</evidence>
<reference evidence="7 8" key="1">
    <citation type="journal article" date="2016" name="Int. J. Syst. Evol. Microbiol.">
        <title>Labrenzia salina sp. nov., isolated from the rhizosphere of the halophyte Arthrocnemum macrostachyum.</title>
        <authorList>
            <person name="Camacho M."/>
            <person name="Redondo-Gomez S."/>
            <person name="Rodriguez-Llorente I."/>
            <person name="Rohde M."/>
            <person name="Sproer C."/>
            <person name="Schumann P."/>
            <person name="Klenk H.P."/>
            <person name="Montero-Calasanz M.D.C."/>
        </authorList>
    </citation>
    <scope>NUCLEOTIDE SEQUENCE [LARGE SCALE GENOMIC DNA]</scope>
    <source>
        <strain evidence="7 8">DSM 29163</strain>
    </source>
</reference>
<feature type="coiled-coil region" evidence="5">
    <location>
        <begin position="73"/>
        <end position="100"/>
    </location>
</feature>
<keyword evidence="5" id="KW-0175">Coiled coil</keyword>
<dbReference type="RefSeq" id="WP_265964120.1">
    <property type="nucleotide sequence ID" value="NZ_JAPEVI010000003.1"/>
</dbReference>
<dbReference type="SUPFAM" id="SSF69754">
    <property type="entry name" value="Ribosome binding protein Y (YfiA homologue)"/>
    <property type="match status" value="1"/>
</dbReference>
<evidence type="ECO:0000256" key="4">
    <source>
        <dbReference type="HAMAP-Rule" id="MF_00839"/>
    </source>
</evidence>
<dbReference type="InterPro" id="IPR034694">
    <property type="entry name" value="HPF_long/plastid"/>
</dbReference>
<evidence type="ECO:0000256" key="3">
    <source>
        <dbReference type="ARBA" id="ARBA00041148"/>
    </source>
</evidence>
<dbReference type="Gene3D" id="3.30.160.100">
    <property type="entry name" value="Ribosome hibernation promotion factor-like"/>
    <property type="match status" value="1"/>
</dbReference>
<dbReference type="PANTHER" id="PTHR33231:SF1">
    <property type="entry name" value="30S RIBOSOMAL PROTEIN"/>
    <property type="match status" value="1"/>
</dbReference>
<gene>
    <name evidence="7" type="primary">raiA</name>
    <name evidence="4" type="synonym">hpf</name>
    <name evidence="7" type="ORF">ON753_18045</name>
</gene>